<evidence type="ECO:0000313" key="1">
    <source>
        <dbReference type="EMBL" id="CAD6256879.1"/>
    </source>
</evidence>
<sequence length="129" mass="14306">MDGHRIRCFILQADAVVPTPRWCCLCLSLRAERQERLGRDELQLFVNPKLNHGVGDTAISTGLMRQGHEFRNLGLEKDVLPLLVGEIELLQPHECPDHAMKDITDTFLVAGDAHGLIRLQDPGGAASFV</sequence>
<evidence type="ECO:0000313" key="2">
    <source>
        <dbReference type="Proteomes" id="UP000604825"/>
    </source>
</evidence>
<protein>
    <submittedName>
        <fullName evidence="1">Uncharacterized protein</fullName>
    </submittedName>
</protein>
<organism evidence="1 2">
    <name type="scientific">Miscanthus lutarioriparius</name>
    <dbReference type="NCBI Taxonomy" id="422564"/>
    <lineage>
        <taxon>Eukaryota</taxon>
        <taxon>Viridiplantae</taxon>
        <taxon>Streptophyta</taxon>
        <taxon>Embryophyta</taxon>
        <taxon>Tracheophyta</taxon>
        <taxon>Spermatophyta</taxon>
        <taxon>Magnoliopsida</taxon>
        <taxon>Liliopsida</taxon>
        <taxon>Poales</taxon>
        <taxon>Poaceae</taxon>
        <taxon>PACMAD clade</taxon>
        <taxon>Panicoideae</taxon>
        <taxon>Andropogonodae</taxon>
        <taxon>Andropogoneae</taxon>
        <taxon>Saccharinae</taxon>
        <taxon>Miscanthus</taxon>
    </lineage>
</organism>
<dbReference type="AlphaFoldDB" id="A0A811QCR1"/>
<gene>
    <name evidence="1" type="ORF">NCGR_LOCUS40375</name>
</gene>
<dbReference type="Proteomes" id="UP000604825">
    <property type="component" value="Unassembled WGS sequence"/>
</dbReference>
<keyword evidence="2" id="KW-1185">Reference proteome</keyword>
<proteinExistence type="predicted"/>
<comment type="caution">
    <text evidence="1">The sequence shown here is derived from an EMBL/GenBank/DDBJ whole genome shotgun (WGS) entry which is preliminary data.</text>
</comment>
<dbReference type="EMBL" id="CAJGYO010000010">
    <property type="protein sequence ID" value="CAD6256879.1"/>
    <property type="molecule type" value="Genomic_DNA"/>
</dbReference>
<reference evidence="1" key="1">
    <citation type="submission" date="2020-10" db="EMBL/GenBank/DDBJ databases">
        <authorList>
            <person name="Han B."/>
            <person name="Lu T."/>
            <person name="Zhao Q."/>
            <person name="Huang X."/>
            <person name="Zhao Y."/>
        </authorList>
    </citation>
    <scope>NUCLEOTIDE SEQUENCE</scope>
</reference>
<name>A0A811QCR1_9POAL</name>
<accession>A0A811QCR1</accession>